<comment type="caution">
    <text evidence="2">The sequence shown here is derived from an EMBL/GenBank/DDBJ whole genome shotgun (WGS) entry which is preliminary data.</text>
</comment>
<accession>A0AAE0S2H3</accession>
<organism evidence="2 3">
    <name type="scientific">Potamilus streckersoni</name>
    <dbReference type="NCBI Taxonomy" id="2493646"/>
    <lineage>
        <taxon>Eukaryota</taxon>
        <taxon>Metazoa</taxon>
        <taxon>Spiralia</taxon>
        <taxon>Lophotrochozoa</taxon>
        <taxon>Mollusca</taxon>
        <taxon>Bivalvia</taxon>
        <taxon>Autobranchia</taxon>
        <taxon>Heteroconchia</taxon>
        <taxon>Palaeoheterodonta</taxon>
        <taxon>Unionida</taxon>
        <taxon>Unionoidea</taxon>
        <taxon>Unionidae</taxon>
        <taxon>Ambleminae</taxon>
        <taxon>Lampsilini</taxon>
        <taxon>Potamilus</taxon>
    </lineage>
</organism>
<protein>
    <submittedName>
        <fullName evidence="2">Uncharacterized protein</fullName>
    </submittedName>
</protein>
<proteinExistence type="predicted"/>
<dbReference type="AlphaFoldDB" id="A0AAE0S2H3"/>
<reference evidence="2" key="3">
    <citation type="submission" date="2023-05" db="EMBL/GenBank/DDBJ databases">
        <authorList>
            <person name="Smith C.H."/>
        </authorList>
    </citation>
    <scope>NUCLEOTIDE SEQUENCE</scope>
    <source>
        <strain evidence="2">CHS0354</strain>
        <tissue evidence="2">Mantle</tissue>
    </source>
</reference>
<name>A0AAE0S2H3_9BIVA</name>
<keyword evidence="1" id="KW-0175">Coiled coil</keyword>
<sequence>MRPRISQGKLNFQQLQSMIKTLQENIMEKRKQNRPLKEEQPEAYMLNKVCDTERAFAESLLCELEQWSKESNPTAMKYGLDMETTVTTQYVAEKVKECSNIYIKKLVLIINKDHGFIAASPEDGVEENGILECKVAVKWSHKTVGDSAEEPRYPLKSVKINQHGF</sequence>
<feature type="coiled-coil region" evidence="1">
    <location>
        <begin position="12"/>
        <end position="39"/>
    </location>
</feature>
<gene>
    <name evidence="2" type="ORF">CHS0354_033686</name>
</gene>
<dbReference type="Gene3D" id="3.90.320.10">
    <property type="match status" value="1"/>
</dbReference>
<evidence type="ECO:0000256" key="1">
    <source>
        <dbReference type="SAM" id="Coils"/>
    </source>
</evidence>
<dbReference type="InterPro" id="IPR011604">
    <property type="entry name" value="PDDEXK-like_dom_sf"/>
</dbReference>
<dbReference type="EMBL" id="JAEAOA010001970">
    <property type="protein sequence ID" value="KAK3583909.1"/>
    <property type="molecule type" value="Genomic_DNA"/>
</dbReference>
<evidence type="ECO:0000313" key="2">
    <source>
        <dbReference type="EMBL" id="KAK3583909.1"/>
    </source>
</evidence>
<evidence type="ECO:0000313" key="3">
    <source>
        <dbReference type="Proteomes" id="UP001195483"/>
    </source>
</evidence>
<dbReference type="Proteomes" id="UP001195483">
    <property type="component" value="Unassembled WGS sequence"/>
</dbReference>
<reference evidence="2" key="1">
    <citation type="journal article" date="2021" name="Genome Biol. Evol.">
        <title>A High-Quality Reference Genome for a Parasitic Bivalve with Doubly Uniparental Inheritance (Bivalvia: Unionida).</title>
        <authorList>
            <person name="Smith C.H."/>
        </authorList>
    </citation>
    <scope>NUCLEOTIDE SEQUENCE</scope>
    <source>
        <strain evidence="2">CHS0354</strain>
    </source>
</reference>
<reference evidence="2" key="2">
    <citation type="journal article" date="2021" name="Genome Biol. Evol.">
        <title>Developing a high-quality reference genome for a parasitic bivalve with doubly uniparental inheritance (Bivalvia: Unionida).</title>
        <authorList>
            <person name="Smith C.H."/>
        </authorList>
    </citation>
    <scope>NUCLEOTIDE SEQUENCE</scope>
    <source>
        <strain evidence="2">CHS0354</strain>
        <tissue evidence="2">Mantle</tissue>
    </source>
</reference>
<keyword evidence="3" id="KW-1185">Reference proteome</keyword>